<sequence>MKITRGILTPYQFLWSLFMILFFFMALFPNRVMAECRDYDAIDAANKKAASYFKDGEVFHPAVVQKIHHPSRKKEVASYIKTGDKRYSIFILVDQDCGVQFRKRTRQLD</sequence>
<evidence type="ECO:0000313" key="3">
    <source>
        <dbReference type="Proteomes" id="UP000032749"/>
    </source>
</evidence>
<proteinExistence type="predicted"/>
<protein>
    <submittedName>
        <fullName evidence="2">Uncharacterized protein</fullName>
    </submittedName>
</protein>
<dbReference type="KEGG" id="oai:OLEAN_C11140"/>
<organism evidence="2 3">
    <name type="scientific">Oleispira antarctica RB-8</name>
    <dbReference type="NCBI Taxonomy" id="698738"/>
    <lineage>
        <taxon>Bacteria</taxon>
        <taxon>Pseudomonadati</taxon>
        <taxon>Pseudomonadota</taxon>
        <taxon>Gammaproteobacteria</taxon>
        <taxon>Oceanospirillales</taxon>
        <taxon>Oceanospirillaceae</taxon>
        <taxon>Oleispira</taxon>
    </lineage>
</organism>
<keyword evidence="3" id="KW-1185">Reference proteome</keyword>
<feature type="transmembrane region" description="Helical" evidence="1">
    <location>
        <begin position="12"/>
        <end position="28"/>
    </location>
</feature>
<evidence type="ECO:0000256" key="1">
    <source>
        <dbReference type="SAM" id="Phobius"/>
    </source>
</evidence>
<reference evidence="2 3" key="1">
    <citation type="journal article" date="2013" name="Nat. Commun.">
        <title>Genome sequence and functional genomic analysis of the oil-degrading bacterium Oleispira antarctica.</title>
        <authorList>
            <person name="Kube M."/>
            <person name="Chernikova T.N."/>
            <person name="Al-Ramahi Y."/>
            <person name="Beloqui A."/>
            <person name="Lopez-Cortez N."/>
            <person name="Guazzaroni M.E."/>
            <person name="Heipieper H.J."/>
            <person name="Klages S."/>
            <person name="Kotsyurbenko O.R."/>
            <person name="Langer I."/>
            <person name="Nechitaylo T.Y."/>
            <person name="Lunsdorf H."/>
            <person name="Fernandez M."/>
            <person name="Juarez S."/>
            <person name="Ciordia S."/>
            <person name="Singer A."/>
            <person name="Kagan O."/>
            <person name="Egorova O."/>
            <person name="Petit P.A."/>
            <person name="Stogios P."/>
            <person name="Kim Y."/>
            <person name="Tchigvintsev A."/>
            <person name="Flick R."/>
            <person name="Denaro R."/>
            <person name="Genovese M."/>
            <person name="Albar J.P."/>
            <person name="Reva O.N."/>
            <person name="Martinez-Gomariz M."/>
            <person name="Tran H."/>
            <person name="Ferrer M."/>
            <person name="Savchenko A."/>
            <person name="Yakunin A.F."/>
            <person name="Yakimov M.M."/>
            <person name="Golyshina O.V."/>
            <person name="Reinhardt R."/>
            <person name="Golyshin P.N."/>
        </authorList>
    </citation>
    <scope>NUCLEOTIDE SEQUENCE [LARGE SCALE GENOMIC DNA]</scope>
</reference>
<dbReference type="HOGENOM" id="CLU_181620_0_0_6"/>
<dbReference type="Proteomes" id="UP000032749">
    <property type="component" value="Chromosome"/>
</dbReference>
<dbReference type="EMBL" id="FO203512">
    <property type="protein sequence ID" value="CCK75290.1"/>
    <property type="molecule type" value="Genomic_DNA"/>
</dbReference>
<gene>
    <name evidence="2" type="ORF">OLEAN_C11140</name>
</gene>
<keyword evidence="1" id="KW-0812">Transmembrane</keyword>
<keyword evidence="1" id="KW-0472">Membrane</keyword>
<accession>R4YLB5</accession>
<keyword evidence="1" id="KW-1133">Transmembrane helix</keyword>
<name>R4YLB5_OLEAN</name>
<dbReference type="AlphaFoldDB" id="R4YLB5"/>
<dbReference type="OrthoDB" id="6106877at2"/>
<evidence type="ECO:0000313" key="2">
    <source>
        <dbReference type="EMBL" id="CCK75290.1"/>
    </source>
</evidence>